<dbReference type="PROSITE" id="PS51192">
    <property type="entry name" value="HELICASE_ATP_BIND_1"/>
    <property type="match status" value="1"/>
</dbReference>
<evidence type="ECO:0000259" key="14">
    <source>
        <dbReference type="PROSITE" id="PS51192"/>
    </source>
</evidence>
<dbReference type="EC" id="3.6.4.13" evidence="1"/>
<dbReference type="GO" id="GO:0042255">
    <property type="term" value="P:ribosome assembly"/>
    <property type="evidence" value="ECO:0007669"/>
    <property type="project" value="UniProtKB-ARBA"/>
</dbReference>
<dbReference type="InterPro" id="IPR027417">
    <property type="entry name" value="P-loop_NTPase"/>
</dbReference>
<dbReference type="SUPFAM" id="SSF52540">
    <property type="entry name" value="P-loop containing nucleoside triphosphate hydrolases"/>
    <property type="match status" value="1"/>
</dbReference>
<dbReference type="CDD" id="cd12499">
    <property type="entry name" value="RRM_EcCsdA_like"/>
    <property type="match status" value="1"/>
</dbReference>
<comment type="caution">
    <text evidence="17">The sequence shown here is derived from an EMBL/GenBank/DDBJ whole genome shotgun (WGS) entry which is preliminary data.</text>
</comment>
<dbReference type="Proteomes" id="UP000285310">
    <property type="component" value="Unassembled WGS sequence"/>
</dbReference>
<evidence type="ECO:0000256" key="4">
    <source>
        <dbReference type="ARBA" id="ARBA00022801"/>
    </source>
</evidence>
<dbReference type="SMART" id="SM00490">
    <property type="entry name" value="HELICc"/>
    <property type="match status" value="1"/>
</dbReference>
<dbReference type="GO" id="GO:0005524">
    <property type="term" value="F:ATP binding"/>
    <property type="evidence" value="ECO:0007669"/>
    <property type="project" value="UniProtKB-KW"/>
</dbReference>
<dbReference type="InterPro" id="IPR014001">
    <property type="entry name" value="Helicase_ATP-bd"/>
</dbReference>
<evidence type="ECO:0000256" key="2">
    <source>
        <dbReference type="ARBA" id="ARBA00022490"/>
    </source>
</evidence>
<evidence type="ECO:0000313" key="18">
    <source>
        <dbReference type="Proteomes" id="UP000285310"/>
    </source>
</evidence>
<dbReference type="GO" id="GO:0005840">
    <property type="term" value="C:ribosome"/>
    <property type="evidence" value="ECO:0007669"/>
    <property type="project" value="TreeGrafter"/>
</dbReference>
<name>A0A423PFG5_9GAMM</name>
<dbReference type="FunCoup" id="A0A423PFG5">
    <property type="interactions" value="472"/>
</dbReference>
<dbReference type="InterPro" id="IPR034415">
    <property type="entry name" value="CsdA_RRM"/>
</dbReference>
<dbReference type="Pfam" id="PF03880">
    <property type="entry name" value="DbpA"/>
    <property type="match status" value="1"/>
</dbReference>
<dbReference type="InterPro" id="IPR050547">
    <property type="entry name" value="DEAD_box_RNA_helicases"/>
</dbReference>
<dbReference type="Pfam" id="PF25399">
    <property type="entry name" value="DeaD_dimer"/>
    <property type="match status" value="1"/>
</dbReference>
<evidence type="ECO:0000256" key="9">
    <source>
        <dbReference type="ARBA" id="ARBA00047984"/>
    </source>
</evidence>
<dbReference type="InterPro" id="IPR014014">
    <property type="entry name" value="RNA_helicase_DEAD_Q_motif"/>
</dbReference>
<dbReference type="RefSeq" id="WP_123659239.1">
    <property type="nucleotide sequence ID" value="NZ_AYKG01000067.1"/>
</dbReference>
<evidence type="ECO:0000256" key="1">
    <source>
        <dbReference type="ARBA" id="ARBA00012552"/>
    </source>
</evidence>
<dbReference type="InterPro" id="IPR044742">
    <property type="entry name" value="DEAD/DEAH_RhlB"/>
</dbReference>
<organism evidence="17 18">
    <name type="scientific">Salinisphaera japonica YTM-1</name>
    <dbReference type="NCBI Taxonomy" id="1209778"/>
    <lineage>
        <taxon>Bacteria</taxon>
        <taxon>Pseudomonadati</taxon>
        <taxon>Pseudomonadota</taxon>
        <taxon>Gammaproteobacteria</taxon>
        <taxon>Salinisphaerales</taxon>
        <taxon>Salinisphaeraceae</taxon>
        <taxon>Salinisphaera</taxon>
    </lineage>
</organism>
<dbReference type="GO" id="GO:0033592">
    <property type="term" value="F:RNA strand annealing activity"/>
    <property type="evidence" value="ECO:0007669"/>
    <property type="project" value="TreeGrafter"/>
</dbReference>
<dbReference type="InterPro" id="IPR005580">
    <property type="entry name" value="DbpA/CsdA_RNA-bd_dom"/>
</dbReference>
<dbReference type="Pfam" id="PF00271">
    <property type="entry name" value="Helicase_C"/>
    <property type="match status" value="1"/>
</dbReference>
<feature type="domain" description="Helicase ATP-binding" evidence="14">
    <location>
        <begin position="42"/>
        <end position="216"/>
    </location>
</feature>
<proteinExistence type="inferred from homology"/>
<dbReference type="SMART" id="SM00487">
    <property type="entry name" value="DEXDc"/>
    <property type="match status" value="1"/>
</dbReference>
<evidence type="ECO:0000256" key="7">
    <source>
        <dbReference type="ARBA" id="ARBA00023016"/>
    </source>
</evidence>
<dbReference type="EMBL" id="AYKG01000067">
    <property type="protein sequence ID" value="ROO24328.1"/>
    <property type="molecule type" value="Genomic_DNA"/>
</dbReference>
<evidence type="ECO:0000259" key="16">
    <source>
        <dbReference type="PROSITE" id="PS51195"/>
    </source>
</evidence>
<dbReference type="InterPro" id="IPR057325">
    <property type="entry name" value="DeaD_dimer"/>
</dbReference>
<feature type="compositionally biased region" description="Basic residues" evidence="13">
    <location>
        <begin position="572"/>
        <end position="590"/>
    </location>
</feature>
<dbReference type="InParanoid" id="A0A423PFG5"/>
<keyword evidence="4 12" id="KW-0378">Hydrolase</keyword>
<evidence type="ECO:0000256" key="11">
    <source>
        <dbReference type="PROSITE-ProRule" id="PRU00552"/>
    </source>
</evidence>
<dbReference type="CDD" id="cd18787">
    <property type="entry name" value="SF2_C_DEAD"/>
    <property type="match status" value="1"/>
</dbReference>
<keyword evidence="7" id="KW-0346">Stress response</keyword>
<dbReference type="AlphaFoldDB" id="A0A423PFG5"/>
<comment type="catalytic activity">
    <reaction evidence="9">
        <text>ATP + H2O = ADP + phosphate + H(+)</text>
        <dbReference type="Rhea" id="RHEA:13065"/>
        <dbReference type="ChEBI" id="CHEBI:15377"/>
        <dbReference type="ChEBI" id="CHEBI:15378"/>
        <dbReference type="ChEBI" id="CHEBI:30616"/>
        <dbReference type="ChEBI" id="CHEBI:43474"/>
        <dbReference type="ChEBI" id="CHEBI:456216"/>
        <dbReference type="EC" id="3.6.4.13"/>
    </reaction>
</comment>
<comment type="similarity">
    <text evidence="8 12">Belongs to the DEAD box helicase family.</text>
</comment>
<keyword evidence="18" id="KW-1185">Reference proteome</keyword>
<dbReference type="PANTHER" id="PTHR47963:SF8">
    <property type="entry name" value="ATP-DEPENDENT RNA HELICASE DEAD"/>
    <property type="match status" value="1"/>
</dbReference>
<dbReference type="InterPro" id="IPR001650">
    <property type="entry name" value="Helicase_C-like"/>
</dbReference>
<evidence type="ECO:0000256" key="5">
    <source>
        <dbReference type="ARBA" id="ARBA00022806"/>
    </source>
</evidence>
<evidence type="ECO:0000256" key="10">
    <source>
        <dbReference type="ARBA" id="ARBA00074363"/>
    </source>
</evidence>
<evidence type="ECO:0000256" key="3">
    <source>
        <dbReference type="ARBA" id="ARBA00022741"/>
    </source>
</evidence>
<dbReference type="GO" id="GO:0005829">
    <property type="term" value="C:cytosol"/>
    <property type="evidence" value="ECO:0007669"/>
    <property type="project" value="TreeGrafter"/>
</dbReference>
<dbReference type="InterPro" id="IPR000629">
    <property type="entry name" value="RNA-helicase_DEAD-box_CS"/>
</dbReference>
<evidence type="ECO:0000256" key="8">
    <source>
        <dbReference type="ARBA" id="ARBA00038437"/>
    </source>
</evidence>
<accession>A0A423PFG5</accession>
<feature type="domain" description="Helicase C-terminal" evidence="15">
    <location>
        <begin position="244"/>
        <end position="388"/>
    </location>
</feature>
<evidence type="ECO:0000313" key="17">
    <source>
        <dbReference type="EMBL" id="ROO24328.1"/>
    </source>
</evidence>
<reference evidence="17 18" key="1">
    <citation type="submission" date="2013-10" db="EMBL/GenBank/DDBJ databases">
        <title>Salinisphaera japonica YTM-1 Genome Sequencing.</title>
        <authorList>
            <person name="Lai Q."/>
            <person name="Li C."/>
            <person name="Shao Z."/>
        </authorList>
    </citation>
    <scope>NUCLEOTIDE SEQUENCE [LARGE SCALE GENOMIC DNA]</scope>
    <source>
        <strain evidence="17 18">YTM-1</strain>
    </source>
</reference>
<dbReference type="PROSITE" id="PS51195">
    <property type="entry name" value="Q_MOTIF"/>
    <property type="match status" value="1"/>
</dbReference>
<dbReference type="Gene3D" id="3.30.70.330">
    <property type="match status" value="1"/>
</dbReference>
<evidence type="ECO:0000256" key="6">
    <source>
        <dbReference type="ARBA" id="ARBA00022840"/>
    </source>
</evidence>
<evidence type="ECO:0000259" key="15">
    <source>
        <dbReference type="PROSITE" id="PS51194"/>
    </source>
</evidence>
<dbReference type="PANTHER" id="PTHR47963">
    <property type="entry name" value="DEAD-BOX ATP-DEPENDENT RNA HELICASE 47, MITOCHONDRIAL"/>
    <property type="match status" value="1"/>
</dbReference>
<keyword evidence="2" id="KW-0963">Cytoplasm</keyword>
<keyword evidence="3 12" id="KW-0547">Nucleotide-binding</keyword>
<dbReference type="GO" id="GO:0003724">
    <property type="term" value="F:RNA helicase activity"/>
    <property type="evidence" value="ECO:0007669"/>
    <property type="project" value="UniProtKB-EC"/>
</dbReference>
<dbReference type="PROSITE" id="PS00039">
    <property type="entry name" value="DEAD_ATP_HELICASE"/>
    <property type="match status" value="1"/>
</dbReference>
<feature type="domain" description="DEAD-box RNA helicase Q" evidence="16">
    <location>
        <begin position="11"/>
        <end position="39"/>
    </location>
</feature>
<dbReference type="PROSITE" id="PS51194">
    <property type="entry name" value="HELICASE_CTER"/>
    <property type="match status" value="1"/>
</dbReference>
<dbReference type="Gene3D" id="3.40.50.300">
    <property type="entry name" value="P-loop containing nucleotide triphosphate hydrolases"/>
    <property type="match status" value="2"/>
</dbReference>
<dbReference type="GO" id="GO:0009409">
    <property type="term" value="P:response to cold"/>
    <property type="evidence" value="ECO:0007669"/>
    <property type="project" value="TreeGrafter"/>
</dbReference>
<feature type="region of interest" description="Disordered" evidence="13">
    <location>
        <begin position="545"/>
        <end position="590"/>
    </location>
</feature>
<dbReference type="InterPro" id="IPR012677">
    <property type="entry name" value="Nucleotide-bd_a/b_plait_sf"/>
</dbReference>
<feature type="short sequence motif" description="Q motif" evidence="11">
    <location>
        <begin position="11"/>
        <end position="39"/>
    </location>
</feature>
<dbReference type="Pfam" id="PF00270">
    <property type="entry name" value="DEAD"/>
    <property type="match status" value="1"/>
</dbReference>
<dbReference type="FunFam" id="3.40.50.300:FF:000108">
    <property type="entry name" value="ATP-dependent RNA helicase RhlE"/>
    <property type="match status" value="1"/>
</dbReference>
<dbReference type="GO" id="GO:0016787">
    <property type="term" value="F:hydrolase activity"/>
    <property type="evidence" value="ECO:0007669"/>
    <property type="project" value="UniProtKB-KW"/>
</dbReference>
<dbReference type="CDD" id="cd00268">
    <property type="entry name" value="DEADc"/>
    <property type="match status" value="1"/>
</dbReference>
<dbReference type="OrthoDB" id="9805696at2"/>
<dbReference type="InterPro" id="IPR011545">
    <property type="entry name" value="DEAD/DEAH_box_helicase_dom"/>
</dbReference>
<evidence type="ECO:0000256" key="12">
    <source>
        <dbReference type="RuleBase" id="RU000492"/>
    </source>
</evidence>
<evidence type="ECO:0000256" key="13">
    <source>
        <dbReference type="SAM" id="MobiDB-lite"/>
    </source>
</evidence>
<keyword evidence="5 12" id="KW-0347">Helicase</keyword>
<keyword evidence="6 12" id="KW-0067">ATP-binding</keyword>
<gene>
    <name evidence="17" type="ORF">SAJA_13960</name>
</gene>
<protein>
    <recommendedName>
        <fullName evidence="10">DEAD-box ATP-dependent RNA helicase RhpA</fullName>
        <ecNumber evidence="1">3.6.4.13</ecNumber>
    </recommendedName>
</protein>
<sequence length="590" mass="62963">MSNSEPDQTPASFDAMGLAPAVRAAVAEAGYDTPSAIQAQTIGPLLAGCDVLGQAQTGTGKTAAFALPILSRLAEAGAGQKKPRVLVLAPTRELAMQVAAAFEQYGAGIPGFSTLAIYGGAPYGPQLSALKRGVDVVVATPGRVIDHLKRGALDLSQLGWLVLDEADEMLRMGFIDDVEWIFSQAPSERQVALFSATMPGAIRKIAAQHMHEPEHITVAAATGTADNIRQRYWIVGRGVSKSEALARLLEAEPYDAMIVFARTKKTTETIAAEVSALGVACAALNGDVAQAQRERVVAQVKNGQIDVIVATDVAARGLDVERISHVINFDMPADPESYIHRIGRTGRAGRAGDAILFATPKDKGRFKSIERVTRQAIEAMDLPTPAEINSRHVERFKTRMAEAVAAGDLDGERSLVAAFCRTHEIEPLDLAAGLARMAQGERRLYLGERAQQITEKSGARPATPHLDEGRPLATFRIEIGREHEVAPRNIVGAIVNESGLAAKQIGRIDIRESHSLIELPSDLPPEIMAHLKSVAIGRQNLSISASNEPIPAAPGAKKHKAGKKASLDARGKKPRHAKSAKASKPKRAKK</sequence>